<name>A0ABW6SMK5_9ACTN</name>
<dbReference type="InterPro" id="IPR001387">
    <property type="entry name" value="Cro/C1-type_HTH"/>
</dbReference>
<dbReference type="EMBL" id="JBIASD010000004">
    <property type="protein sequence ID" value="MFF3665387.1"/>
    <property type="molecule type" value="Genomic_DNA"/>
</dbReference>
<protein>
    <submittedName>
        <fullName evidence="2">Helix-turn-helix transcriptional regulator</fullName>
    </submittedName>
</protein>
<dbReference type="InterPro" id="IPR010982">
    <property type="entry name" value="Lambda_DNA-bd_dom_sf"/>
</dbReference>
<keyword evidence="3" id="KW-1185">Reference proteome</keyword>
<dbReference type="RefSeq" id="WP_387409383.1">
    <property type="nucleotide sequence ID" value="NZ_JBIASD010000004.1"/>
</dbReference>
<evidence type="ECO:0000313" key="3">
    <source>
        <dbReference type="Proteomes" id="UP001602013"/>
    </source>
</evidence>
<dbReference type="CDD" id="cd00093">
    <property type="entry name" value="HTH_XRE"/>
    <property type="match status" value="1"/>
</dbReference>
<evidence type="ECO:0000259" key="1">
    <source>
        <dbReference type="PROSITE" id="PS50943"/>
    </source>
</evidence>
<proteinExistence type="predicted"/>
<gene>
    <name evidence="2" type="ORF">ACFYXI_07315</name>
</gene>
<sequence>MSNDLHPIVALLDRSMRRRQALAGSVAKAIGVTSWTISNWRNGHSIPGFADAVAWAEQEGKALAVVDKDGNVLAVGLEIPDKFPDLRERADMSQAELGDRLNLGRSTIGQRERGLHEPRLGLVADHVAALGFELVALDVKAETR</sequence>
<organism evidence="2 3">
    <name type="scientific">Microtetraspora malaysiensis</name>
    <dbReference type="NCBI Taxonomy" id="161358"/>
    <lineage>
        <taxon>Bacteria</taxon>
        <taxon>Bacillati</taxon>
        <taxon>Actinomycetota</taxon>
        <taxon>Actinomycetes</taxon>
        <taxon>Streptosporangiales</taxon>
        <taxon>Streptosporangiaceae</taxon>
        <taxon>Microtetraspora</taxon>
    </lineage>
</organism>
<dbReference type="Proteomes" id="UP001602013">
    <property type="component" value="Unassembled WGS sequence"/>
</dbReference>
<dbReference type="PROSITE" id="PS50943">
    <property type="entry name" value="HTH_CROC1"/>
    <property type="match status" value="1"/>
</dbReference>
<comment type="caution">
    <text evidence="2">The sequence shown here is derived from an EMBL/GenBank/DDBJ whole genome shotgun (WGS) entry which is preliminary data.</text>
</comment>
<dbReference type="Gene3D" id="1.10.260.40">
    <property type="entry name" value="lambda repressor-like DNA-binding domains"/>
    <property type="match status" value="1"/>
</dbReference>
<dbReference type="Pfam" id="PF01381">
    <property type="entry name" value="HTH_3"/>
    <property type="match status" value="1"/>
</dbReference>
<dbReference type="SUPFAM" id="SSF47413">
    <property type="entry name" value="lambda repressor-like DNA-binding domains"/>
    <property type="match status" value="1"/>
</dbReference>
<reference evidence="2 3" key="1">
    <citation type="submission" date="2024-10" db="EMBL/GenBank/DDBJ databases">
        <title>The Natural Products Discovery Center: Release of the First 8490 Sequenced Strains for Exploring Actinobacteria Biosynthetic Diversity.</title>
        <authorList>
            <person name="Kalkreuter E."/>
            <person name="Kautsar S.A."/>
            <person name="Yang D."/>
            <person name="Bader C.D."/>
            <person name="Teijaro C.N."/>
            <person name="Fluegel L."/>
            <person name="Davis C.M."/>
            <person name="Simpson J.R."/>
            <person name="Lauterbach L."/>
            <person name="Steele A.D."/>
            <person name="Gui C."/>
            <person name="Meng S."/>
            <person name="Li G."/>
            <person name="Viehrig K."/>
            <person name="Ye F."/>
            <person name="Su P."/>
            <person name="Kiefer A.F."/>
            <person name="Nichols A."/>
            <person name="Cepeda A.J."/>
            <person name="Yan W."/>
            <person name="Fan B."/>
            <person name="Jiang Y."/>
            <person name="Adhikari A."/>
            <person name="Zheng C.-J."/>
            <person name="Schuster L."/>
            <person name="Cowan T.M."/>
            <person name="Smanski M.J."/>
            <person name="Chevrette M.G."/>
            <person name="De Carvalho L.P.S."/>
            <person name="Shen B."/>
        </authorList>
    </citation>
    <scope>NUCLEOTIDE SEQUENCE [LARGE SCALE GENOMIC DNA]</scope>
    <source>
        <strain evidence="2 3">NPDC002173</strain>
    </source>
</reference>
<evidence type="ECO:0000313" key="2">
    <source>
        <dbReference type="EMBL" id="MFF3665387.1"/>
    </source>
</evidence>
<accession>A0ABW6SMK5</accession>
<feature type="domain" description="HTH cro/C1-type" evidence="1">
    <location>
        <begin position="86"/>
        <end position="137"/>
    </location>
</feature>
<dbReference type="SMART" id="SM00530">
    <property type="entry name" value="HTH_XRE"/>
    <property type="match status" value="2"/>
</dbReference>